<keyword evidence="2" id="KW-1003">Cell membrane</keyword>
<gene>
    <name evidence="8" type="ORF">GCM10011611_12120</name>
</gene>
<evidence type="ECO:0000313" key="8">
    <source>
        <dbReference type="EMBL" id="GGF08281.1"/>
    </source>
</evidence>
<evidence type="ECO:0000256" key="2">
    <source>
        <dbReference type="ARBA" id="ARBA00022475"/>
    </source>
</evidence>
<sequence>MDHALSRRTAVCLFTLVVVAWGLNWLVTKAIVQSVVPLWATAIRTAIATVALFGLQLARGQLVLPRRGDLPVIIAIAGLHMVAFSTLVAFGLRFAPVGRSVVLGYTTPIWVAPGAWLFLGEAMTKRRLAGIGVSLAGLAVLFNPLAFDWHDRGAWAGDGLILLAALCWAANILYVRAHKWLSTPFQLIPWQTLLATTVLTTVAFAIDGPPQIRWNPALASAFLYSGVCGSALAYWAMAVVNRSLPAVTTSLGLLMTPVVGLLGSAVGLGEPVDVALVLALALILTGIALGTLPRRASGAAPCAAPSAASSVRP</sequence>
<dbReference type="EMBL" id="BMJQ01000003">
    <property type="protein sequence ID" value="GGF08281.1"/>
    <property type="molecule type" value="Genomic_DNA"/>
</dbReference>
<feature type="transmembrane region" description="Helical" evidence="6">
    <location>
        <begin position="101"/>
        <end position="119"/>
    </location>
</feature>
<keyword evidence="9" id="KW-1185">Reference proteome</keyword>
<feature type="transmembrane region" description="Helical" evidence="6">
    <location>
        <begin position="187"/>
        <end position="206"/>
    </location>
</feature>
<evidence type="ECO:0000256" key="4">
    <source>
        <dbReference type="ARBA" id="ARBA00022989"/>
    </source>
</evidence>
<dbReference type="SUPFAM" id="SSF103481">
    <property type="entry name" value="Multidrug resistance efflux transporter EmrE"/>
    <property type="match status" value="2"/>
</dbReference>
<dbReference type="Pfam" id="PF00892">
    <property type="entry name" value="EamA"/>
    <property type="match status" value="2"/>
</dbReference>
<dbReference type="PANTHER" id="PTHR32322:SF18">
    <property type="entry name" value="S-ADENOSYLMETHIONINE_S-ADENOSYLHOMOCYSTEINE TRANSPORTER"/>
    <property type="match status" value="1"/>
</dbReference>
<evidence type="ECO:0000256" key="3">
    <source>
        <dbReference type="ARBA" id="ARBA00022692"/>
    </source>
</evidence>
<dbReference type="AlphaFoldDB" id="A0A8J2YRC6"/>
<proteinExistence type="predicted"/>
<feature type="domain" description="EamA" evidence="7">
    <location>
        <begin position="10"/>
        <end position="142"/>
    </location>
</feature>
<feature type="transmembrane region" description="Helical" evidence="6">
    <location>
        <begin position="274"/>
        <end position="292"/>
    </location>
</feature>
<feature type="transmembrane region" description="Helical" evidence="6">
    <location>
        <begin position="244"/>
        <end position="268"/>
    </location>
</feature>
<accession>A0A8J2YRC6</accession>
<keyword evidence="5 6" id="KW-0472">Membrane</keyword>
<dbReference type="InterPro" id="IPR050638">
    <property type="entry name" value="AA-Vitamin_Transporters"/>
</dbReference>
<evidence type="ECO:0000256" key="1">
    <source>
        <dbReference type="ARBA" id="ARBA00004651"/>
    </source>
</evidence>
<feature type="transmembrane region" description="Helical" evidence="6">
    <location>
        <begin position="218"/>
        <end position="237"/>
    </location>
</feature>
<dbReference type="Proteomes" id="UP000646365">
    <property type="component" value="Unassembled WGS sequence"/>
</dbReference>
<feature type="transmembrane region" description="Helical" evidence="6">
    <location>
        <begin position="38"/>
        <end position="58"/>
    </location>
</feature>
<evidence type="ECO:0000256" key="5">
    <source>
        <dbReference type="ARBA" id="ARBA00023136"/>
    </source>
</evidence>
<evidence type="ECO:0000313" key="9">
    <source>
        <dbReference type="Proteomes" id="UP000646365"/>
    </source>
</evidence>
<name>A0A8J2YRC6_9PROT</name>
<comment type="caution">
    <text evidence="8">The sequence shown here is derived from an EMBL/GenBank/DDBJ whole genome shotgun (WGS) entry which is preliminary data.</text>
</comment>
<comment type="subcellular location">
    <subcellularLocation>
        <location evidence="1">Cell membrane</location>
        <topology evidence="1">Multi-pass membrane protein</topology>
    </subcellularLocation>
</comment>
<protein>
    <submittedName>
        <fullName evidence="8">Transporter</fullName>
    </submittedName>
</protein>
<organism evidence="8 9">
    <name type="scientific">Aliidongia dinghuensis</name>
    <dbReference type="NCBI Taxonomy" id="1867774"/>
    <lineage>
        <taxon>Bacteria</taxon>
        <taxon>Pseudomonadati</taxon>
        <taxon>Pseudomonadota</taxon>
        <taxon>Alphaproteobacteria</taxon>
        <taxon>Rhodospirillales</taxon>
        <taxon>Dongiaceae</taxon>
        <taxon>Aliidongia</taxon>
    </lineage>
</organism>
<feature type="transmembrane region" description="Helical" evidence="6">
    <location>
        <begin position="70"/>
        <end position="95"/>
    </location>
</feature>
<dbReference type="InterPro" id="IPR000620">
    <property type="entry name" value="EamA_dom"/>
</dbReference>
<reference evidence="8" key="2">
    <citation type="submission" date="2020-09" db="EMBL/GenBank/DDBJ databases">
        <authorList>
            <person name="Sun Q."/>
            <person name="Zhou Y."/>
        </authorList>
    </citation>
    <scope>NUCLEOTIDE SEQUENCE</scope>
    <source>
        <strain evidence="8">CGMCC 1.15725</strain>
    </source>
</reference>
<dbReference type="PANTHER" id="PTHR32322">
    <property type="entry name" value="INNER MEMBRANE TRANSPORTER"/>
    <property type="match status" value="1"/>
</dbReference>
<keyword evidence="4 6" id="KW-1133">Transmembrane helix</keyword>
<feature type="transmembrane region" description="Helical" evidence="6">
    <location>
        <begin position="128"/>
        <end position="147"/>
    </location>
</feature>
<evidence type="ECO:0000259" key="7">
    <source>
        <dbReference type="Pfam" id="PF00892"/>
    </source>
</evidence>
<evidence type="ECO:0000256" key="6">
    <source>
        <dbReference type="SAM" id="Phobius"/>
    </source>
</evidence>
<keyword evidence="3 6" id="KW-0812">Transmembrane</keyword>
<dbReference type="RefSeq" id="WP_189043621.1">
    <property type="nucleotide sequence ID" value="NZ_BMJQ01000003.1"/>
</dbReference>
<reference evidence="8" key="1">
    <citation type="journal article" date="2014" name="Int. J. Syst. Evol. Microbiol.">
        <title>Complete genome sequence of Corynebacterium casei LMG S-19264T (=DSM 44701T), isolated from a smear-ripened cheese.</title>
        <authorList>
            <consortium name="US DOE Joint Genome Institute (JGI-PGF)"/>
            <person name="Walter F."/>
            <person name="Albersmeier A."/>
            <person name="Kalinowski J."/>
            <person name="Ruckert C."/>
        </authorList>
    </citation>
    <scope>NUCLEOTIDE SEQUENCE</scope>
    <source>
        <strain evidence="8">CGMCC 1.15725</strain>
    </source>
</reference>
<feature type="transmembrane region" description="Helical" evidence="6">
    <location>
        <begin position="12"/>
        <end position="32"/>
    </location>
</feature>
<dbReference type="GO" id="GO:0005886">
    <property type="term" value="C:plasma membrane"/>
    <property type="evidence" value="ECO:0007669"/>
    <property type="project" value="UniProtKB-SubCell"/>
</dbReference>
<dbReference type="InterPro" id="IPR037185">
    <property type="entry name" value="EmrE-like"/>
</dbReference>
<feature type="transmembrane region" description="Helical" evidence="6">
    <location>
        <begin position="153"/>
        <end position="175"/>
    </location>
</feature>
<feature type="domain" description="EamA" evidence="7">
    <location>
        <begin position="156"/>
        <end position="289"/>
    </location>
</feature>